<reference evidence="1" key="2">
    <citation type="journal article" date="2022" name="Res Sq">
        <title>Comparative Genomics Reveals Insights into the Divergent Evolution of Astigmatic Mites and Household Pest Adaptations.</title>
        <authorList>
            <person name="Xiong Q."/>
            <person name="Wan A.T.-Y."/>
            <person name="Liu X.-Y."/>
            <person name="Fung C.S.-H."/>
            <person name="Xiao X."/>
            <person name="Malainual N."/>
            <person name="Hou J."/>
            <person name="Wang L."/>
            <person name="Wang M."/>
            <person name="Yang K."/>
            <person name="Cui Y."/>
            <person name="Leung E."/>
            <person name="Nong W."/>
            <person name="Shin S.-K."/>
            <person name="Au S."/>
            <person name="Jeong K.Y."/>
            <person name="Chew F.T."/>
            <person name="Hui J."/>
            <person name="Leung T.F."/>
            <person name="Tungtrongchitr A."/>
            <person name="Zhong N."/>
            <person name="Liu Z."/>
            <person name="Tsui S."/>
        </authorList>
    </citation>
    <scope>NUCLEOTIDE SEQUENCE</scope>
    <source>
        <strain evidence="1">Derf</strain>
        <tissue evidence="1">Whole organism</tissue>
    </source>
</reference>
<accession>A0A922HU59</accession>
<dbReference type="AlphaFoldDB" id="A0A922HU59"/>
<dbReference type="EMBL" id="ASGP02000005">
    <property type="protein sequence ID" value="KAH9506292.1"/>
    <property type="molecule type" value="Genomic_DNA"/>
</dbReference>
<evidence type="ECO:0000313" key="1">
    <source>
        <dbReference type="EMBL" id="KAH9506292.1"/>
    </source>
</evidence>
<sequence>MNGISLQITIRNETNSICHCCGKVLASILFTVHAYYHGKRSKLVIYSPIRFDWMQPDSKE</sequence>
<proteinExistence type="predicted"/>
<comment type="caution">
    <text evidence="1">The sequence shown here is derived from an EMBL/GenBank/DDBJ whole genome shotgun (WGS) entry which is preliminary data.</text>
</comment>
<organism evidence="1 2">
    <name type="scientific">Dermatophagoides farinae</name>
    <name type="common">American house dust mite</name>
    <dbReference type="NCBI Taxonomy" id="6954"/>
    <lineage>
        <taxon>Eukaryota</taxon>
        <taxon>Metazoa</taxon>
        <taxon>Ecdysozoa</taxon>
        <taxon>Arthropoda</taxon>
        <taxon>Chelicerata</taxon>
        <taxon>Arachnida</taxon>
        <taxon>Acari</taxon>
        <taxon>Acariformes</taxon>
        <taxon>Sarcoptiformes</taxon>
        <taxon>Astigmata</taxon>
        <taxon>Psoroptidia</taxon>
        <taxon>Analgoidea</taxon>
        <taxon>Pyroglyphidae</taxon>
        <taxon>Dermatophagoidinae</taxon>
        <taxon>Dermatophagoides</taxon>
    </lineage>
</organism>
<dbReference type="Proteomes" id="UP000790347">
    <property type="component" value="Unassembled WGS sequence"/>
</dbReference>
<evidence type="ECO:0000313" key="2">
    <source>
        <dbReference type="Proteomes" id="UP000790347"/>
    </source>
</evidence>
<name>A0A922HU59_DERFA</name>
<gene>
    <name evidence="1" type="ORF">DERF_011032</name>
</gene>
<protein>
    <submittedName>
        <fullName evidence="1">Uncharacterized protein</fullName>
    </submittedName>
</protein>
<reference evidence="1" key="1">
    <citation type="submission" date="2013-05" db="EMBL/GenBank/DDBJ databases">
        <authorList>
            <person name="Yim A.K.Y."/>
            <person name="Chan T.F."/>
            <person name="Ji K.M."/>
            <person name="Liu X.Y."/>
            <person name="Zhou J.W."/>
            <person name="Li R.Q."/>
            <person name="Yang K.Y."/>
            <person name="Li J."/>
            <person name="Li M."/>
            <person name="Law P.T.W."/>
            <person name="Wu Y.L."/>
            <person name="Cai Z.L."/>
            <person name="Qin H."/>
            <person name="Bao Y."/>
            <person name="Leung R.K.K."/>
            <person name="Ng P.K.S."/>
            <person name="Zou J."/>
            <person name="Zhong X.J."/>
            <person name="Ran P.X."/>
            <person name="Zhong N.S."/>
            <person name="Liu Z.G."/>
            <person name="Tsui S.K.W."/>
        </authorList>
    </citation>
    <scope>NUCLEOTIDE SEQUENCE</scope>
    <source>
        <strain evidence="1">Derf</strain>
        <tissue evidence="1">Whole organism</tissue>
    </source>
</reference>
<keyword evidence="2" id="KW-1185">Reference proteome</keyword>